<accession>C0CHI7</accession>
<organism evidence="1 2">
    <name type="scientific">Blautia hydrogenotrophica (strain DSM 10507 / JCM 14656 / S5a33)</name>
    <name type="common">Ruminococcus hydrogenotrophicus</name>
    <dbReference type="NCBI Taxonomy" id="476272"/>
    <lineage>
        <taxon>Bacteria</taxon>
        <taxon>Bacillati</taxon>
        <taxon>Bacillota</taxon>
        <taxon>Clostridia</taxon>
        <taxon>Lachnospirales</taxon>
        <taxon>Lachnospiraceae</taxon>
        <taxon>Blautia</taxon>
    </lineage>
</organism>
<dbReference type="HOGENOM" id="CLU_3180770_0_0_9"/>
<dbReference type="AlphaFoldDB" id="C0CHI7"/>
<dbReference type="PATRIC" id="fig|476272.21.peg.3306"/>
<dbReference type="Proteomes" id="UP000003100">
    <property type="component" value="Unassembled WGS sequence"/>
</dbReference>
<keyword evidence="2" id="KW-1185">Reference proteome</keyword>
<protein>
    <submittedName>
        <fullName evidence="1">Uncharacterized protein</fullName>
    </submittedName>
</protein>
<evidence type="ECO:0000313" key="1">
    <source>
        <dbReference type="EMBL" id="EEG50786.1"/>
    </source>
</evidence>
<sequence length="46" mass="5694">MGIKENFCRKQVKRLFRYRRKWRYPDRTTVASRCGLGYNRVHTTED</sequence>
<reference evidence="1 2" key="1">
    <citation type="submission" date="2009-01" db="EMBL/GenBank/DDBJ databases">
        <authorList>
            <person name="Fulton L."/>
            <person name="Clifton S."/>
            <person name="Fulton B."/>
            <person name="Xu J."/>
            <person name="Minx P."/>
            <person name="Pepin K.H."/>
            <person name="Johnson M."/>
            <person name="Bhonagiri V."/>
            <person name="Nash W.E."/>
            <person name="Mardis E.R."/>
            <person name="Wilson R.K."/>
        </authorList>
    </citation>
    <scope>NUCLEOTIDE SEQUENCE [LARGE SCALE GENOMIC DNA]</scope>
    <source>
        <strain evidence="2">DSM 10507 / JCM 14656 / S5a33</strain>
    </source>
</reference>
<gene>
    <name evidence="1" type="ORF">RUMHYD_00301</name>
</gene>
<dbReference type="EMBL" id="ACBZ01000009">
    <property type="protein sequence ID" value="EEG50786.1"/>
    <property type="molecule type" value="Genomic_DNA"/>
</dbReference>
<name>C0CHI7_BLAHS</name>
<proteinExistence type="predicted"/>
<comment type="caution">
    <text evidence="1">The sequence shown here is derived from an EMBL/GenBank/DDBJ whole genome shotgun (WGS) entry which is preliminary data.</text>
</comment>
<evidence type="ECO:0000313" key="2">
    <source>
        <dbReference type="Proteomes" id="UP000003100"/>
    </source>
</evidence>
<reference evidence="1 2" key="2">
    <citation type="submission" date="2009-02" db="EMBL/GenBank/DDBJ databases">
        <title>Draft genome sequence of Blautia hydrogenotrophica DSM 10507 (Ruminococcus hydrogenotrophicus DSM 10507).</title>
        <authorList>
            <person name="Sudarsanam P."/>
            <person name="Ley R."/>
            <person name="Guruge J."/>
            <person name="Turnbaugh P.J."/>
            <person name="Mahowald M."/>
            <person name="Liep D."/>
            <person name="Gordon J."/>
        </authorList>
    </citation>
    <scope>NUCLEOTIDE SEQUENCE [LARGE SCALE GENOMIC DNA]</scope>
    <source>
        <strain evidence="2">DSM 10507 / JCM 14656 / S5a33</strain>
    </source>
</reference>